<dbReference type="InterPro" id="IPR013320">
    <property type="entry name" value="ConA-like_dom_sf"/>
</dbReference>
<protein>
    <recommendedName>
        <fullName evidence="2">MAM domain-containing protein</fullName>
    </recommendedName>
</protein>
<dbReference type="PANTHER" id="PTHR23282">
    <property type="entry name" value="APICAL ENDOSOMAL GLYCOPROTEIN PRECURSOR"/>
    <property type="match status" value="1"/>
</dbReference>
<dbReference type="CDD" id="cd06263">
    <property type="entry name" value="MAM"/>
    <property type="match status" value="1"/>
</dbReference>
<evidence type="ECO:0000256" key="1">
    <source>
        <dbReference type="SAM" id="SignalP"/>
    </source>
</evidence>
<dbReference type="Proteomes" id="UP000604046">
    <property type="component" value="Unassembled WGS sequence"/>
</dbReference>
<dbReference type="GO" id="GO:0016020">
    <property type="term" value="C:membrane"/>
    <property type="evidence" value="ECO:0007669"/>
    <property type="project" value="InterPro"/>
</dbReference>
<feature type="signal peptide" evidence="1">
    <location>
        <begin position="1"/>
        <end position="22"/>
    </location>
</feature>
<dbReference type="SMART" id="SM00137">
    <property type="entry name" value="MAM"/>
    <property type="match status" value="1"/>
</dbReference>
<dbReference type="PANTHER" id="PTHR23282:SF101">
    <property type="entry name" value="MAM DOMAIN-CONTAINING PROTEIN"/>
    <property type="match status" value="1"/>
</dbReference>
<reference evidence="3" key="1">
    <citation type="submission" date="2021-02" db="EMBL/GenBank/DDBJ databases">
        <authorList>
            <person name="Dougan E. K."/>
            <person name="Rhodes N."/>
            <person name="Thang M."/>
            <person name="Chan C."/>
        </authorList>
    </citation>
    <scope>NUCLEOTIDE SEQUENCE</scope>
</reference>
<sequence>MLGGPVAFAATVFFSLVGGLLGIGPSQDDQFRKLYEKIMEEVQDMMAMQEVRLQVGDRISDLQALLDEMDWVPGMLDTSKASPGTWLTYGLMLQHDVAKISTKIRRGKFGQSENRDASLAWSRVMVPILDQVLTLQTALILDIASHDEVDNKDAAYKRLKVLYDGDGGAGSSYREWYKAHLPLQVAAQRQQLEGDLGWKNKHEKKYLRVRWSSKCILSQKGCTSAGRDICKIMGCSKTSAVSPSYSGSHNDCAGKFPGKCTPAVLDTYIDTHVADKLRSDAEMRGAFLNAADGIEPKLFDTVVSAVEPVVDRISCNFGSDLCGWTSSGTYTWRRNSGRTPSSNTGPHTGASRSNWYIYVEASHPNYPYKEFILQSPSFILNKDMTFEFGLHMFGSSMGSLNLERLEGGSQWKSLWSKSGNQGSNWKSVSVQLPRATTKLRFRAVTGSSWSSDIAVDNLKLV</sequence>
<dbReference type="InterPro" id="IPR051560">
    <property type="entry name" value="MAM_domain-containing"/>
</dbReference>
<feature type="chain" id="PRO_5033003328" description="MAM domain-containing protein" evidence="1">
    <location>
        <begin position="23"/>
        <end position="461"/>
    </location>
</feature>
<comment type="caution">
    <text evidence="3">The sequence shown here is derived from an EMBL/GenBank/DDBJ whole genome shotgun (WGS) entry which is preliminary data.</text>
</comment>
<dbReference type="SUPFAM" id="SSF49899">
    <property type="entry name" value="Concanavalin A-like lectins/glucanases"/>
    <property type="match status" value="1"/>
</dbReference>
<proteinExistence type="predicted"/>
<feature type="domain" description="MAM" evidence="2">
    <location>
        <begin position="313"/>
        <end position="461"/>
    </location>
</feature>
<name>A0A812IBZ8_9DINO</name>
<dbReference type="OrthoDB" id="412155at2759"/>
<keyword evidence="4" id="KW-1185">Reference proteome</keyword>
<dbReference type="InterPro" id="IPR000998">
    <property type="entry name" value="MAM_dom"/>
</dbReference>
<gene>
    <name evidence="3" type="ORF">SNAT2548_LOCUS3357</name>
</gene>
<accession>A0A812IBZ8</accession>
<organism evidence="3 4">
    <name type="scientific">Symbiodinium natans</name>
    <dbReference type="NCBI Taxonomy" id="878477"/>
    <lineage>
        <taxon>Eukaryota</taxon>
        <taxon>Sar</taxon>
        <taxon>Alveolata</taxon>
        <taxon>Dinophyceae</taxon>
        <taxon>Suessiales</taxon>
        <taxon>Symbiodiniaceae</taxon>
        <taxon>Symbiodinium</taxon>
    </lineage>
</organism>
<evidence type="ECO:0000259" key="2">
    <source>
        <dbReference type="PROSITE" id="PS50060"/>
    </source>
</evidence>
<dbReference type="Gene3D" id="2.60.120.200">
    <property type="match status" value="1"/>
</dbReference>
<dbReference type="Pfam" id="PF00629">
    <property type="entry name" value="MAM"/>
    <property type="match status" value="1"/>
</dbReference>
<evidence type="ECO:0000313" key="3">
    <source>
        <dbReference type="EMBL" id="CAE7027781.1"/>
    </source>
</evidence>
<evidence type="ECO:0000313" key="4">
    <source>
        <dbReference type="Proteomes" id="UP000604046"/>
    </source>
</evidence>
<dbReference type="PROSITE" id="PS50060">
    <property type="entry name" value="MAM_2"/>
    <property type="match status" value="1"/>
</dbReference>
<keyword evidence="1" id="KW-0732">Signal</keyword>
<dbReference type="AlphaFoldDB" id="A0A812IBZ8"/>
<dbReference type="EMBL" id="CAJNDS010000203">
    <property type="protein sequence ID" value="CAE7027781.1"/>
    <property type="molecule type" value="Genomic_DNA"/>
</dbReference>